<reference evidence="1 2" key="1">
    <citation type="submission" date="2018-09" db="EMBL/GenBank/DDBJ databases">
        <title>Alcanivorax profundi sp. nov., isolated from 1000 m-depth seawater of the Mariana Trench.</title>
        <authorList>
            <person name="Liu J."/>
        </authorList>
    </citation>
    <scope>NUCLEOTIDE SEQUENCE [LARGE SCALE GENOMIC DNA]</scope>
    <source>
        <strain evidence="1 2">MTEO17</strain>
    </source>
</reference>
<protein>
    <submittedName>
        <fullName evidence="1">DUF3348 family protein</fullName>
    </submittedName>
</protein>
<organism evidence="1 2">
    <name type="scientific">Alcanivorax profundi</name>
    <dbReference type="NCBI Taxonomy" id="2338368"/>
    <lineage>
        <taxon>Bacteria</taxon>
        <taxon>Pseudomonadati</taxon>
        <taxon>Pseudomonadota</taxon>
        <taxon>Gammaproteobacteria</taxon>
        <taxon>Oceanospirillales</taxon>
        <taxon>Alcanivoracaceae</taxon>
        <taxon>Alcanivorax</taxon>
    </lineage>
</organism>
<evidence type="ECO:0000313" key="1">
    <source>
        <dbReference type="EMBL" id="RJG16374.1"/>
    </source>
</evidence>
<dbReference type="InterPro" id="IPR021783">
    <property type="entry name" value="DUF3348"/>
</dbReference>
<dbReference type="Pfam" id="PF11828">
    <property type="entry name" value="DUF3348"/>
    <property type="match status" value="1"/>
</dbReference>
<proteinExistence type="predicted"/>
<name>A0A418XUL3_9GAMM</name>
<accession>A0A418XUL3</accession>
<dbReference type="Proteomes" id="UP000283734">
    <property type="component" value="Unassembled WGS sequence"/>
</dbReference>
<dbReference type="EMBL" id="QYYA01000005">
    <property type="protein sequence ID" value="RJG16374.1"/>
    <property type="molecule type" value="Genomic_DNA"/>
</dbReference>
<evidence type="ECO:0000313" key="2">
    <source>
        <dbReference type="Proteomes" id="UP000283734"/>
    </source>
</evidence>
<dbReference type="AlphaFoldDB" id="A0A418XUL3"/>
<sequence>MGGSPARRPAPAPGFINGYCMQRTHTAPQSAPASRLVQLLQSLDSKAVRAGHGDFAERLGRLFDLSDAISLDGATRHTPSGPFTANDDLPEQLQADLLRTRRALLDYIGRSFAGEKAASIVALPPLREDAGAEKRPSFGAYERFYQAHQRQLIAGLTNLRLRCRRLLAGHSEPLAHLAEIDAVMESSLTAWARQGFAALSGVLEQRYRLLWQQRDPFHTPADWLGPHGWLTQFRRELKMLLLAELDARQEPVLGLLAAARDACPASVNEESPTP</sequence>
<comment type="caution">
    <text evidence="1">The sequence shown here is derived from an EMBL/GenBank/DDBJ whole genome shotgun (WGS) entry which is preliminary data.</text>
</comment>
<dbReference type="OrthoDB" id="5949373at2"/>
<gene>
    <name evidence="1" type="ORF">D4A39_14025</name>
</gene>
<keyword evidence="2" id="KW-1185">Reference proteome</keyword>